<dbReference type="InterPro" id="IPR041677">
    <property type="entry name" value="DNA2/NAM7_AAA_11"/>
</dbReference>
<dbReference type="GO" id="GO:0008270">
    <property type="term" value="F:zinc ion binding"/>
    <property type="evidence" value="ECO:0007669"/>
    <property type="project" value="UniProtKB-KW"/>
</dbReference>
<evidence type="ECO:0000313" key="12">
    <source>
        <dbReference type="EMBL" id="OXV05530.1"/>
    </source>
</evidence>
<feature type="region of interest" description="Disordered" evidence="9">
    <location>
        <begin position="31"/>
        <end position="50"/>
    </location>
</feature>
<evidence type="ECO:0000256" key="7">
    <source>
        <dbReference type="ARBA" id="ARBA00022859"/>
    </source>
</evidence>
<keyword evidence="5" id="KW-0378">Hydrolase</keyword>
<dbReference type="Proteomes" id="UP000243515">
    <property type="component" value="Unassembled WGS sequence"/>
</dbReference>
<keyword evidence="7" id="KW-0391">Immunity</keyword>
<comment type="subcellular location">
    <subcellularLocation>
        <location evidence="1">Cytoplasm</location>
    </subcellularLocation>
</comment>
<dbReference type="OrthoDB" id="2423195at2759"/>
<organism evidence="12 13">
    <name type="scientific">Elaphomyces granulatus</name>
    <dbReference type="NCBI Taxonomy" id="519963"/>
    <lineage>
        <taxon>Eukaryota</taxon>
        <taxon>Fungi</taxon>
        <taxon>Dikarya</taxon>
        <taxon>Ascomycota</taxon>
        <taxon>Pezizomycotina</taxon>
        <taxon>Eurotiomycetes</taxon>
        <taxon>Eurotiomycetidae</taxon>
        <taxon>Eurotiales</taxon>
        <taxon>Elaphomycetaceae</taxon>
        <taxon>Elaphomyces</taxon>
    </lineage>
</organism>
<dbReference type="Pfam" id="PF13087">
    <property type="entry name" value="AAA_12"/>
    <property type="match status" value="1"/>
</dbReference>
<feature type="zinc finger region" description="C3H1-type" evidence="8">
    <location>
        <begin position="1"/>
        <end position="28"/>
    </location>
</feature>
<keyword evidence="2" id="KW-0963">Cytoplasm</keyword>
<reference evidence="12 13" key="1">
    <citation type="journal article" date="2015" name="Environ. Microbiol.">
        <title>Metagenome sequence of Elaphomyces granulatus from sporocarp tissue reveals Ascomycota ectomycorrhizal fingerprints of genome expansion and a Proteobacteria-rich microbiome.</title>
        <authorList>
            <person name="Quandt C.A."/>
            <person name="Kohler A."/>
            <person name="Hesse C.N."/>
            <person name="Sharpton T.J."/>
            <person name="Martin F."/>
            <person name="Spatafora J.W."/>
        </authorList>
    </citation>
    <scope>NUCLEOTIDE SEQUENCE [LARGE SCALE GENOMIC DNA]</scope>
    <source>
        <strain evidence="12 13">OSC145934</strain>
    </source>
</reference>
<name>A0A232LMZ3_9EURO</name>
<dbReference type="InterPro" id="IPR047187">
    <property type="entry name" value="SF1_C_Upf1"/>
</dbReference>
<evidence type="ECO:0000256" key="5">
    <source>
        <dbReference type="ARBA" id="ARBA00022806"/>
    </source>
</evidence>
<gene>
    <name evidence="12" type="ORF">Egran_06702</name>
</gene>
<evidence type="ECO:0000256" key="4">
    <source>
        <dbReference type="ARBA" id="ARBA00022771"/>
    </source>
</evidence>
<dbReference type="GO" id="GO:0004386">
    <property type="term" value="F:helicase activity"/>
    <property type="evidence" value="ECO:0007669"/>
    <property type="project" value="InterPro"/>
</dbReference>
<dbReference type="PROSITE" id="PS50103">
    <property type="entry name" value="ZF_C3H1"/>
    <property type="match status" value="1"/>
</dbReference>
<dbReference type="Pfam" id="PF13086">
    <property type="entry name" value="AAA_11"/>
    <property type="match status" value="1"/>
</dbReference>
<dbReference type="GO" id="GO:0002376">
    <property type="term" value="P:immune system process"/>
    <property type="evidence" value="ECO:0007669"/>
    <property type="project" value="UniProtKB-KW"/>
</dbReference>
<dbReference type="SUPFAM" id="SSF52540">
    <property type="entry name" value="P-loop containing nucleoside triphosphate hydrolases"/>
    <property type="match status" value="1"/>
</dbReference>
<evidence type="ECO:0000256" key="8">
    <source>
        <dbReference type="PROSITE-ProRule" id="PRU00723"/>
    </source>
</evidence>
<evidence type="ECO:0000313" key="13">
    <source>
        <dbReference type="Proteomes" id="UP000243515"/>
    </source>
</evidence>
<dbReference type="PANTHER" id="PTHR10887">
    <property type="entry name" value="DNA2/NAM7 HELICASE FAMILY"/>
    <property type="match status" value="1"/>
</dbReference>
<keyword evidence="3 8" id="KW-0479">Metal-binding</keyword>
<dbReference type="InterPro" id="IPR027417">
    <property type="entry name" value="P-loop_NTPase"/>
</dbReference>
<evidence type="ECO:0000259" key="11">
    <source>
        <dbReference type="PROSITE" id="PS51981"/>
    </source>
</evidence>
<dbReference type="FunFam" id="3.40.50.300:FF:001660">
    <property type="entry name" value="NF-X1 finger and helicase protein, putative"/>
    <property type="match status" value="1"/>
</dbReference>
<dbReference type="GO" id="GO:0031048">
    <property type="term" value="P:regulatory ncRNA-mediated heterochromatin formation"/>
    <property type="evidence" value="ECO:0007669"/>
    <property type="project" value="TreeGrafter"/>
</dbReference>
<dbReference type="PROSITE" id="PS51981">
    <property type="entry name" value="ZF_RZ"/>
    <property type="match status" value="1"/>
</dbReference>
<proteinExistence type="predicted"/>
<evidence type="ECO:0000256" key="3">
    <source>
        <dbReference type="ARBA" id="ARBA00022723"/>
    </source>
</evidence>
<sequence>MLGQKVCRQFARTGNCKYKGCKLAHVVDKDGQHNQKSGGASNDVSSSNSETEFRKWRNNIPLEPKSARALGRNLAVFFQESERLIKIDANLMQDVISCLSKEGGLKRIRELIEQEFHNMSTAVKASLFETQILPFFQSISHPDVLASLVLEQSVGTIYNIIFGINGRRAIPLFSCILDVLTAASKCEETTVAYLERSLVVFSRMLESNSTAFVQESLIPLAKGFEEVFIAIYESNGQGPLYEAREYLERIQQCLAIGSSLPAVYPASKIVKEKPAVAFVISREPPGGRHDNDHADICNIKIMPTFQEIMSSRTEYLPVKDPMQWCIPGLDGLLDKNFRLLREDTIGQLRDAIQPELQKLLTSNVSTPKNEKQHQLRTYIYDTARVVNLSFDKLSGLSFEVQFPQPPNVHKMAANKRQEWWQISKRLQADALVCLADSQGCITFCTTVGSEKGRKPGEQKREPDGLWKNEKTAAVFLRLVEQDDESIQHILNNYRVYTPPTFSLVEFPGVLLPSFQPTLLALQSMKKTRNLPFSEFLAPSDPNVCGSVGVPPPIYALKPGFSFKLRCLMNDNADLELKPGQPFDIDKLQKNSSLDRAQAVALVNTLQRRIGLIQGPPGTGKSYTGVSLVKVLVTNRNGADIGPVICVCYTNHALDQLLEDLLESGITSQIIRIGSQSKSEKLEPFNLRVVAGNLEKTRKERRGRYELGRRLDEFETDYDGLFPKLRTTNSGIAIKIHLKMNYIHHHEQLFGVDVDGFQKAGSSNPQTIIRQWLRSGQHSNGNPRHLELLQTANIYQLSMEEREALHRHWVEEIRDDLHAQTQQLFSDYYTTKLEFDSIRDELDLRCLRKADVIGVTTTGLARNLNLLRRVRPKVVLCEEAGEVLEAHILTSLLPSIEHVILIGDHLQLRPQIQNYELSRENRRGEQYSLDMSLFERLVEPGSDTAIHLPYSTLETQRRMHPSIAQLVRDTLYPQLKDSPNVFEYPRVSGMLKRLFWLDHKSAEADTSNVDAMATSHWNDHEIDMAAALANHLIKQGVYKSGDIAILTPYLGQLHRLRRHLSTSFAVVLGERDQDDLEKAGFGDNDDTQTNTPIAKATLLKTLRIATIDNFQGEEAKVVVISLVRSNEQNKCGFLRTSNRINVLLSRAKHGMYIIGNSATSSHVPMWARVIEILRGSGSFGNILQLQCPRHPEFPIEVSEPDHFLQYSPEGGCDLRCINRLPCGHACVQKCHSELLHNAVYCPEPCLRPRKGCDHLCLKRCGDPCPAKCNFPVFKAERVLPCGHLEPNLPCWQDQDLSSVRCHKAVEKVVPVCKHQVVVYCYIDVSLADYKCKIQCSADLPCGHTCKRQCQAKNVEGNFLRVPTHAKPAVMDKVPALHVMLLVMSTAAIRDVGTNVGSHVHPVQKRSACLHVHTVHVPCLVLPLVTTYRVLSAARRSYPAVCGNAEIGSHEVDFILGQLYKDINLDENPCIFPRCGHFLTMESMDAQMDIKRYYVVDANEKPVAIATSSEPFSMKDIKTCAICRGSLRDVSRYGRQVRRALLDESTKKFILYVNHEYVPLAQDVPRQIKLLQDKPGDATTRTFSLDSPINIGGTPENQIRTMLNLLNKQDRTRWSNIIRLRDRIGSYLRKVGEEEQPFNRVRFMVEIARKRRGATGTFSFDETILHTKGFHLALALIVRLDIALLADFLSLRRGANHVPINSELILDFQSNRNACDILVKSATASHRIPQQVEGHIFLAQLYALEQSHCRSPKIALDFLTKAHAALDVARGLCTAHRNQTKGLSDEIDATERMLRGSTFYTAVTTEERLEVISAMAREFSGTGHWYYCQNGHPFTIGECGMGMEMAICPECHAPVGGNNHQHAAGVSHATDLDQTLRDLRIG</sequence>
<dbReference type="GO" id="GO:0005737">
    <property type="term" value="C:cytoplasm"/>
    <property type="evidence" value="ECO:0007669"/>
    <property type="project" value="UniProtKB-SubCell"/>
</dbReference>
<protein>
    <submittedName>
        <fullName evidence="12">Uncharacterized protein</fullName>
    </submittedName>
</protein>
<feature type="domain" description="C3H1-type" evidence="10">
    <location>
        <begin position="1"/>
        <end position="28"/>
    </location>
</feature>
<evidence type="ECO:0000256" key="1">
    <source>
        <dbReference type="ARBA" id="ARBA00004496"/>
    </source>
</evidence>
<evidence type="ECO:0000259" key="10">
    <source>
        <dbReference type="PROSITE" id="PS50103"/>
    </source>
</evidence>
<dbReference type="InterPro" id="IPR000571">
    <property type="entry name" value="Znf_CCCH"/>
</dbReference>
<keyword evidence="5" id="KW-0067">ATP-binding</keyword>
<accession>A0A232LMZ3</accession>
<evidence type="ECO:0000256" key="6">
    <source>
        <dbReference type="ARBA" id="ARBA00022833"/>
    </source>
</evidence>
<comment type="caution">
    <text evidence="12">The sequence shown here is derived from an EMBL/GenBank/DDBJ whole genome shotgun (WGS) entry which is preliminary data.</text>
</comment>
<dbReference type="EMBL" id="NPHW01006819">
    <property type="protein sequence ID" value="OXV05530.1"/>
    <property type="molecule type" value="Genomic_DNA"/>
</dbReference>
<dbReference type="InterPro" id="IPR045055">
    <property type="entry name" value="DNA2/NAM7-like"/>
</dbReference>
<keyword evidence="6 8" id="KW-0862">Zinc</keyword>
<dbReference type="Gene3D" id="3.40.50.300">
    <property type="entry name" value="P-loop containing nucleotide triphosphate hydrolases"/>
    <property type="match status" value="2"/>
</dbReference>
<evidence type="ECO:0000256" key="9">
    <source>
        <dbReference type="SAM" id="MobiDB-lite"/>
    </source>
</evidence>
<keyword evidence="4 8" id="KW-0863">Zinc-finger</keyword>
<keyword evidence="5" id="KW-0547">Nucleotide-binding</keyword>
<feature type="compositionally biased region" description="Polar residues" evidence="9">
    <location>
        <begin position="34"/>
        <end position="50"/>
    </location>
</feature>
<dbReference type="GO" id="GO:0031380">
    <property type="term" value="C:nuclear RNA-directed RNA polymerase complex"/>
    <property type="evidence" value="ECO:0007669"/>
    <property type="project" value="TreeGrafter"/>
</dbReference>
<dbReference type="CDD" id="cd17936">
    <property type="entry name" value="EEXXEc_NFX1"/>
    <property type="match status" value="1"/>
</dbReference>
<evidence type="ECO:0000256" key="2">
    <source>
        <dbReference type="ARBA" id="ARBA00022490"/>
    </source>
</evidence>
<feature type="domain" description="RZ-type" evidence="11">
    <location>
        <begin position="1801"/>
        <end position="1873"/>
    </location>
</feature>
<keyword evidence="13" id="KW-1185">Reference proteome</keyword>
<keyword evidence="5" id="KW-0347">Helicase</keyword>
<dbReference type="InterPro" id="IPR046439">
    <property type="entry name" value="ZF_RZ_dom"/>
</dbReference>
<dbReference type="PANTHER" id="PTHR10887:SF445">
    <property type="entry name" value="NFX1-TYPE ZINC FINGER-CONTAINING PROTEIN 1"/>
    <property type="match status" value="1"/>
</dbReference>
<dbReference type="CDD" id="cd18808">
    <property type="entry name" value="SF1_C_Upf1"/>
    <property type="match status" value="1"/>
</dbReference>
<dbReference type="InterPro" id="IPR041679">
    <property type="entry name" value="DNA2/NAM7-like_C"/>
</dbReference>
<dbReference type="Pfam" id="PF20173">
    <property type="entry name" value="ZnF_RZ-type"/>
    <property type="match status" value="1"/>
</dbReference>